<name>A0A8J2KFW9_9HEXA</name>
<evidence type="ECO:0000313" key="4">
    <source>
        <dbReference type="Proteomes" id="UP000708208"/>
    </source>
</evidence>
<dbReference type="Pfam" id="PF23321">
    <property type="entry name" value="R1_ABCA1"/>
    <property type="match status" value="1"/>
</dbReference>
<feature type="region of interest" description="Disordered" evidence="1">
    <location>
        <begin position="1"/>
        <end position="22"/>
    </location>
</feature>
<dbReference type="OrthoDB" id="8061355at2759"/>
<proteinExistence type="predicted"/>
<feature type="domain" description="ABCA1-4-like C-terminal R2 regulatory" evidence="2">
    <location>
        <begin position="30"/>
        <end position="84"/>
    </location>
</feature>
<comment type="caution">
    <text evidence="3">The sequence shown here is derived from an EMBL/GenBank/DDBJ whole genome shotgun (WGS) entry which is preliminary data.</text>
</comment>
<evidence type="ECO:0000259" key="2">
    <source>
        <dbReference type="Pfam" id="PF23321"/>
    </source>
</evidence>
<sequence length="104" mass="11762">MDTPEGRIHTSRLNSFSGTNESPRVPLEFQFVLENFPSCQLVEAFGNRATFAVPNDGVQSISKTFATLDNLKTSHNVEEYSFSQTTLEQVFITFAKENDENEEH</sequence>
<evidence type="ECO:0000313" key="3">
    <source>
        <dbReference type="EMBL" id="CAG7816038.1"/>
    </source>
</evidence>
<keyword evidence="4" id="KW-1185">Reference proteome</keyword>
<gene>
    <name evidence="3" type="ORF">AFUS01_LOCUS26675</name>
</gene>
<accession>A0A8J2KFW9</accession>
<evidence type="ECO:0000256" key="1">
    <source>
        <dbReference type="SAM" id="MobiDB-lite"/>
    </source>
</evidence>
<dbReference type="InterPro" id="IPR056264">
    <property type="entry name" value="R2_ABCA1-4-like"/>
</dbReference>
<protein>
    <recommendedName>
        <fullName evidence="2">ABCA1-4-like C-terminal R2 regulatory domain-containing protein</fullName>
    </recommendedName>
</protein>
<organism evidence="3 4">
    <name type="scientific">Allacma fusca</name>
    <dbReference type="NCBI Taxonomy" id="39272"/>
    <lineage>
        <taxon>Eukaryota</taxon>
        <taxon>Metazoa</taxon>
        <taxon>Ecdysozoa</taxon>
        <taxon>Arthropoda</taxon>
        <taxon>Hexapoda</taxon>
        <taxon>Collembola</taxon>
        <taxon>Symphypleona</taxon>
        <taxon>Sminthuridae</taxon>
        <taxon>Allacma</taxon>
    </lineage>
</organism>
<dbReference type="AlphaFoldDB" id="A0A8J2KFW9"/>
<reference evidence="3" key="1">
    <citation type="submission" date="2021-06" db="EMBL/GenBank/DDBJ databases">
        <authorList>
            <person name="Hodson N. C."/>
            <person name="Mongue J. A."/>
            <person name="Jaron S. K."/>
        </authorList>
    </citation>
    <scope>NUCLEOTIDE SEQUENCE</scope>
</reference>
<dbReference type="EMBL" id="CAJVCH010359204">
    <property type="protein sequence ID" value="CAG7816038.1"/>
    <property type="molecule type" value="Genomic_DNA"/>
</dbReference>
<dbReference type="Proteomes" id="UP000708208">
    <property type="component" value="Unassembled WGS sequence"/>
</dbReference>
<feature type="compositionally biased region" description="Polar residues" evidence="1">
    <location>
        <begin position="11"/>
        <end position="22"/>
    </location>
</feature>